<evidence type="ECO:0000313" key="5">
    <source>
        <dbReference type="Proteomes" id="UP001299546"/>
    </source>
</evidence>
<sequence>MQVDFGTLLTVVSVFFAVYFAAKNNNRQQDADVSHRASETAMISQKLDNINDDTKEIKKELTDVKRNVSELSERVIIVEQSTKSAHHRIDDMEGYDESGRKIRRRRRQ</sequence>
<feature type="coiled-coil region" evidence="1">
    <location>
        <begin position="47"/>
        <end position="74"/>
    </location>
</feature>
<keyword evidence="3" id="KW-0472">Membrane</keyword>
<evidence type="ECO:0000256" key="3">
    <source>
        <dbReference type="SAM" id="Phobius"/>
    </source>
</evidence>
<organism evidence="4 5">
    <name type="scientific">Bariatricus massiliensis</name>
    <dbReference type="NCBI Taxonomy" id="1745713"/>
    <lineage>
        <taxon>Bacteria</taxon>
        <taxon>Bacillati</taxon>
        <taxon>Bacillota</taxon>
        <taxon>Clostridia</taxon>
        <taxon>Lachnospirales</taxon>
        <taxon>Lachnospiraceae</taxon>
        <taxon>Bariatricus</taxon>
    </lineage>
</organism>
<dbReference type="RefSeq" id="WP_066734590.1">
    <property type="nucleotide sequence ID" value="NZ_JAJCIQ010000022.1"/>
</dbReference>
<gene>
    <name evidence="4" type="ORF">LIZ65_18860</name>
</gene>
<feature type="region of interest" description="Disordered" evidence="2">
    <location>
        <begin position="82"/>
        <end position="108"/>
    </location>
</feature>
<dbReference type="EMBL" id="JAJCIS010000023">
    <property type="protein sequence ID" value="MCB7389347.1"/>
    <property type="molecule type" value="Genomic_DNA"/>
</dbReference>
<keyword evidence="1" id="KW-0175">Coiled coil</keyword>
<keyword evidence="3" id="KW-0812">Transmembrane</keyword>
<evidence type="ECO:0000256" key="2">
    <source>
        <dbReference type="SAM" id="MobiDB-lite"/>
    </source>
</evidence>
<keyword evidence="3" id="KW-1133">Transmembrane helix</keyword>
<accession>A0ABS8DLL8</accession>
<reference evidence="4 5" key="1">
    <citation type="submission" date="2021-10" db="EMBL/GenBank/DDBJ databases">
        <title>Collection of gut derived symbiotic bacterial strains cultured from healthy donors.</title>
        <authorList>
            <person name="Lin H."/>
            <person name="Littmann E."/>
            <person name="Kohout C."/>
            <person name="Pamer E.G."/>
        </authorList>
    </citation>
    <scope>NUCLEOTIDE SEQUENCE [LARGE SCALE GENOMIC DNA]</scope>
    <source>
        <strain evidence="4 5">DFI.1.165</strain>
    </source>
</reference>
<proteinExistence type="predicted"/>
<evidence type="ECO:0000256" key="1">
    <source>
        <dbReference type="SAM" id="Coils"/>
    </source>
</evidence>
<feature type="transmembrane region" description="Helical" evidence="3">
    <location>
        <begin position="6"/>
        <end position="22"/>
    </location>
</feature>
<evidence type="ECO:0000313" key="4">
    <source>
        <dbReference type="EMBL" id="MCB7389347.1"/>
    </source>
</evidence>
<protein>
    <submittedName>
        <fullName evidence="4">Uncharacterized protein</fullName>
    </submittedName>
</protein>
<keyword evidence="5" id="KW-1185">Reference proteome</keyword>
<name>A0ABS8DLL8_9FIRM</name>
<dbReference type="Proteomes" id="UP001299546">
    <property type="component" value="Unassembled WGS sequence"/>
</dbReference>
<comment type="caution">
    <text evidence="4">The sequence shown here is derived from an EMBL/GenBank/DDBJ whole genome shotgun (WGS) entry which is preliminary data.</text>
</comment>